<dbReference type="InterPro" id="IPR036397">
    <property type="entry name" value="RNaseH_sf"/>
</dbReference>
<dbReference type="GO" id="GO:0031297">
    <property type="term" value="P:replication fork processing"/>
    <property type="evidence" value="ECO:0007669"/>
    <property type="project" value="TreeGrafter"/>
</dbReference>
<evidence type="ECO:0000256" key="1">
    <source>
        <dbReference type="ARBA" id="ARBA00004123"/>
    </source>
</evidence>
<proteinExistence type="predicted"/>
<accession>A0A836JYW8</accession>
<organism evidence="2 3">
    <name type="scientific">Pseudoatta argentina</name>
    <dbReference type="NCBI Taxonomy" id="621737"/>
    <lineage>
        <taxon>Eukaryota</taxon>
        <taxon>Metazoa</taxon>
        <taxon>Ecdysozoa</taxon>
        <taxon>Arthropoda</taxon>
        <taxon>Hexapoda</taxon>
        <taxon>Insecta</taxon>
        <taxon>Pterygota</taxon>
        <taxon>Neoptera</taxon>
        <taxon>Endopterygota</taxon>
        <taxon>Hymenoptera</taxon>
        <taxon>Apocrita</taxon>
        <taxon>Aculeata</taxon>
        <taxon>Formicoidea</taxon>
        <taxon>Formicidae</taxon>
        <taxon>Myrmicinae</taxon>
        <taxon>Pseudoatta</taxon>
    </lineage>
</organism>
<dbReference type="Gene3D" id="1.10.10.1450">
    <property type="match status" value="1"/>
</dbReference>
<sequence length="465" mass="54345">MSIQSPAKCEIRSVIRYLVWKGKTPVEVYNEVKTAYGDKGMNRTSVFKWCREFKNGRTSVHDDQRSGRPSILTDDIVEKIENALRDDRRLTVDELSAMFPQISRSLLHESITETLGYRKLSARWVPKQLTDQHKLNRVEAGQEFLSRYKLHGDEFLRSIVTGDETWVEKSLQLTRRHSRFMFRACARNKIVVNSFVRFIRGAIRTHDAFPRSSQLGHSQDGSINLIVITSRKMMRRDNFELARAQLNTSFSIKDCGIFISTVSKRLKGLGMIQKQGHWVPYELKPRTTASTAEKKRFFASHRIVTGDEKWIHYDNPKRRKSWGTSSAKPNLSTITGDRYRLQLMRLSRALKEKRPLYAQRHDKVILLHDNARPHVAKPVKTYLETLKWEVLPHPPYSPDIVPSDFHLFRSMAHGLADRRFHSYEEAQKWIDSWIASKDMSFFRRGIHVLPERWEKVVSSDGQYFK</sequence>
<dbReference type="GO" id="GO:0003697">
    <property type="term" value="F:single-stranded DNA binding"/>
    <property type="evidence" value="ECO:0007669"/>
    <property type="project" value="TreeGrafter"/>
</dbReference>
<gene>
    <name evidence="2" type="ORF">G6Z78_0001998</name>
</gene>
<keyword evidence="3" id="KW-1185">Reference proteome</keyword>
<dbReference type="GO" id="GO:0000729">
    <property type="term" value="P:DNA double-strand break processing"/>
    <property type="evidence" value="ECO:0007669"/>
    <property type="project" value="TreeGrafter"/>
</dbReference>
<comment type="subcellular location">
    <subcellularLocation>
        <location evidence="1">Nucleus</location>
    </subcellularLocation>
</comment>
<comment type="caution">
    <text evidence="2">The sequence shown here is derived from an EMBL/GenBank/DDBJ whole genome shotgun (WGS) entry which is preliminary data.</text>
</comment>
<dbReference type="GO" id="GO:0044774">
    <property type="term" value="P:mitotic DNA integrity checkpoint signaling"/>
    <property type="evidence" value="ECO:0007669"/>
    <property type="project" value="TreeGrafter"/>
</dbReference>
<dbReference type="GO" id="GO:0000793">
    <property type="term" value="C:condensed chromosome"/>
    <property type="evidence" value="ECO:0007669"/>
    <property type="project" value="TreeGrafter"/>
</dbReference>
<dbReference type="EMBL" id="JAANIA010000305">
    <property type="protein sequence ID" value="KAG5325041.1"/>
    <property type="molecule type" value="Genomic_DNA"/>
</dbReference>
<dbReference type="InterPro" id="IPR052709">
    <property type="entry name" value="Transposase-MT_Hybrid"/>
</dbReference>
<dbReference type="GO" id="GO:0003690">
    <property type="term" value="F:double-stranded DNA binding"/>
    <property type="evidence" value="ECO:0007669"/>
    <property type="project" value="TreeGrafter"/>
</dbReference>
<dbReference type="AlphaFoldDB" id="A0A836JYW8"/>
<dbReference type="GO" id="GO:0042800">
    <property type="term" value="F:histone H3K4 methyltransferase activity"/>
    <property type="evidence" value="ECO:0007669"/>
    <property type="project" value="TreeGrafter"/>
</dbReference>
<dbReference type="GO" id="GO:0000014">
    <property type="term" value="F:single-stranded DNA endodeoxyribonuclease activity"/>
    <property type="evidence" value="ECO:0007669"/>
    <property type="project" value="TreeGrafter"/>
</dbReference>
<reference evidence="2" key="1">
    <citation type="submission" date="2020-02" db="EMBL/GenBank/DDBJ databases">
        <title>Relaxed selection underlies rapid genomic changes in the transitions from sociality to social parasitism in ants.</title>
        <authorList>
            <person name="Bi X."/>
        </authorList>
    </citation>
    <scope>NUCLEOTIDE SEQUENCE</scope>
    <source>
        <strain evidence="2">BGI-DK2014c</strain>
        <tissue evidence="2">Whole body</tissue>
    </source>
</reference>
<dbReference type="Gene3D" id="3.30.420.10">
    <property type="entry name" value="Ribonuclease H-like superfamily/Ribonuclease H"/>
    <property type="match status" value="2"/>
</dbReference>
<evidence type="ECO:0000313" key="3">
    <source>
        <dbReference type="Proteomes" id="UP000668214"/>
    </source>
</evidence>
<dbReference type="GO" id="GO:0006303">
    <property type="term" value="P:double-strand break repair via nonhomologous end joining"/>
    <property type="evidence" value="ECO:0007669"/>
    <property type="project" value="TreeGrafter"/>
</dbReference>
<dbReference type="SUPFAM" id="SSF46689">
    <property type="entry name" value="Homeodomain-like"/>
    <property type="match status" value="1"/>
</dbReference>
<feature type="non-terminal residue" evidence="2">
    <location>
        <position position="1"/>
    </location>
</feature>
<dbReference type="GO" id="GO:0046975">
    <property type="term" value="F:histone H3K36 methyltransferase activity"/>
    <property type="evidence" value="ECO:0007669"/>
    <property type="project" value="TreeGrafter"/>
</dbReference>
<protein>
    <submittedName>
        <fullName evidence="2">MOS1T transposase</fullName>
    </submittedName>
</protein>
<dbReference type="Proteomes" id="UP000668214">
    <property type="component" value="Unassembled WGS sequence"/>
</dbReference>
<dbReference type="GO" id="GO:0035861">
    <property type="term" value="C:site of double-strand break"/>
    <property type="evidence" value="ECO:0007669"/>
    <property type="project" value="TreeGrafter"/>
</dbReference>
<dbReference type="PANTHER" id="PTHR46060:SF1">
    <property type="entry name" value="MARINER MOS1 TRANSPOSASE-LIKE PROTEIN"/>
    <property type="match status" value="1"/>
</dbReference>
<dbReference type="PANTHER" id="PTHR46060">
    <property type="entry name" value="MARINER MOS1 TRANSPOSASE-LIKE PROTEIN"/>
    <property type="match status" value="1"/>
</dbReference>
<dbReference type="GO" id="GO:0005634">
    <property type="term" value="C:nucleus"/>
    <property type="evidence" value="ECO:0007669"/>
    <property type="project" value="UniProtKB-SubCell"/>
</dbReference>
<dbReference type="GO" id="GO:0015074">
    <property type="term" value="P:DNA integration"/>
    <property type="evidence" value="ECO:0007669"/>
    <property type="project" value="TreeGrafter"/>
</dbReference>
<feature type="non-terminal residue" evidence="2">
    <location>
        <position position="465"/>
    </location>
</feature>
<dbReference type="InterPro" id="IPR009057">
    <property type="entry name" value="Homeodomain-like_sf"/>
</dbReference>
<evidence type="ECO:0000313" key="2">
    <source>
        <dbReference type="EMBL" id="KAG5325041.1"/>
    </source>
</evidence>
<name>A0A836JYW8_9HYME</name>
<dbReference type="GO" id="GO:0044547">
    <property type="term" value="F:DNA topoisomerase binding"/>
    <property type="evidence" value="ECO:0007669"/>
    <property type="project" value="TreeGrafter"/>
</dbReference>